<feature type="region of interest" description="Disordered" evidence="1">
    <location>
        <begin position="207"/>
        <end position="236"/>
    </location>
</feature>
<gene>
    <name evidence="2" type="ORF">CcrRogue_gp324</name>
</gene>
<sequence length="236" mass="24908">MITAPTLRSTNPQDPRPTHVDRDVQVLAISTALPAILDWARLHQPGFDETHAEHALIIALELGGADAFRMGVVLGTKFNWPVDYTLVRAMSAVVEALPTAYRAVTGRWAARTGIRFPAKEGDTIEFLSAAGKRLVGKVVGVSALTATAYVQPSNGTEFTDPPIEIAAEAVVANVTQNRFTPETPILGARYDDAPALGAAAEAARVKTAAGAASPQTPAPFPHLTDFRPDPDGPAIA</sequence>
<evidence type="ECO:0000313" key="2">
    <source>
        <dbReference type="EMBL" id="AFU86806.1"/>
    </source>
</evidence>
<feature type="compositionally biased region" description="Polar residues" evidence="1">
    <location>
        <begin position="1"/>
        <end position="13"/>
    </location>
</feature>
<dbReference type="Proteomes" id="UP000000461">
    <property type="component" value="Segment"/>
</dbReference>
<evidence type="ECO:0000256" key="1">
    <source>
        <dbReference type="SAM" id="MobiDB-lite"/>
    </source>
</evidence>
<keyword evidence="3" id="KW-1185">Reference proteome</keyword>
<name>K4JP68_9CAUD</name>
<dbReference type="OrthoDB" id="31249at10239"/>
<protein>
    <submittedName>
        <fullName evidence="2">Uncharacterized protein</fullName>
    </submittedName>
</protein>
<accession>K4JP68</accession>
<dbReference type="KEGG" id="vg:13996105"/>
<proteinExistence type="predicted"/>
<organism evidence="2 3">
    <name type="scientific">Caulobacter phage CcrRogue</name>
    <dbReference type="NCBI Taxonomy" id="2927986"/>
    <lineage>
        <taxon>Viruses</taxon>
        <taxon>Duplodnaviria</taxon>
        <taxon>Heunggongvirae</taxon>
        <taxon>Uroviricota</taxon>
        <taxon>Caudoviricetes</taxon>
        <taxon>Jeanschmidtviridae</taxon>
        <taxon>Poindextervirus</taxon>
        <taxon>Poindextervirus rogue</taxon>
    </lineage>
</organism>
<evidence type="ECO:0000313" key="3">
    <source>
        <dbReference type="Proteomes" id="UP000000461"/>
    </source>
</evidence>
<reference evidence="2 3" key="1">
    <citation type="journal article" date="2012" name="BMC Genomics">
        <title>The Caulobacter crescentus phage phiCbK: genomics of a canonical phage.</title>
        <authorList>
            <person name="Gill J.J."/>
            <person name="Berry J.D."/>
            <person name="Russell W.K."/>
            <person name="Lessor L."/>
            <person name="Escobar Garcia D.A."/>
            <person name="Hernandez D."/>
            <person name="Kane A."/>
            <person name="Keene J."/>
            <person name="Maddox M."/>
            <person name="Martin R."/>
            <person name="Mohan S."/>
            <person name="Thorn A.M."/>
            <person name="Russell D.H."/>
            <person name="Young R."/>
        </authorList>
    </citation>
    <scope>NUCLEOTIDE SEQUENCE [LARGE SCALE GENOMIC DNA]</scope>
</reference>
<feature type="region of interest" description="Disordered" evidence="1">
    <location>
        <begin position="1"/>
        <end position="20"/>
    </location>
</feature>
<dbReference type="EMBL" id="JX100814">
    <property type="protein sequence ID" value="AFU86806.1"/>
    <property type="molecule type" value="Genomic_DNA"/>
</dbReference>